<sequence>MAEIAGLVLGVIPLVISVLKYRDELSEHTLAFFRWQKAKSLMTRQLSLCLVDFEMNMRLLLKDAAKPQAQLEMIENPRHVMWKDGRFLQRLEQKLGKAYALLISMLREIESIIISIASSLDMAVAGEGVKKGLETILQEGTCISQITSSGKAVQLQQRAKFAWKRQKIKSAITELIECNARLYRILTASNQLMETLQTVETSGKIDVGFVGPLDDISRNATRVHAALLRSWCVLGGCTHQAGILLEERLSRNVRSHTPGPMRPFGKAEHFSVSLWRDAVAMWLNAEFRLDPDGLCQPRSRRQSRNRRVRFQHSHVLINEPLAQEVTDICTSIRQTTRSELGFLIDSQNVLHRLDRLDNPHGHLLKTGISLHDLLPEMRKQSFALSDFYRLTITLASSVLQLRDTYWLHRSWNKQNIMFFRPGPDGESSADVRYPYLTISYETAPLSGHKKTEHLNMLGLAIMLMEIKTGTPIECHRHPDDLGSDGTLNASSNFLTASRWLRYLMDRGRLSRRYGDAVIIMPL</sequence>
<dbReference type="InterPro" id="IPR056002">
    <property type="entry name" value="DUF7580"/>
</dbReference>
<evidence type="ECO:0000259" key="1">
    <source>
        <dbReference type="Pfam" id="PF24476"/>
    </source>
</evidence>
<dbReference type="Pfam" id="PF24476">
    <property type="entry name" value="DUF7580"/>
    <property type="match status" value="1"/>
</dbReference>
<comment type="caution">
    <text evidence="2">The sequence shown here is derived from an EMBL/GenBank/DDBJ whole genome shotgun (WGS) entry which is preliminary data.</text>
</comment>
<organism evidence="2 3">
    <name type="scientific">Fusarium phyllophilum</name>
    <dbReference type="NCBI Taxonomy" id="47803"/>
    <lineage>
        <taxon>Eukaryota</taxon>
        <taxon>Fungi</taxon>
        <taxon>Dikarya</taxon>
        <taxon>Ascomycota</taxon>
        <taxon>Pezizomycotina</taxon>
        <taxon>Sordariomycetes</taxon>
        <taxon>Hypocreomycetidae</taxon>
        <taxon>Hypocreales</taxon>
        <taxon>Nectriaceae</taxon>
        <taxon>Fusarium</taxon>
        <taxon>Fusarium fujikuroi species complex</taxon>
    </lineage>
</organism>
<dbReference type="EMBL" id="JAAOAQ010000169">
    <property type="protein sequence ID" value="KAF5563377.1"/>
    <property type="molecule type" value="Genomic_DNA"/>
</dbReference>
<proteinExistence type="predicted"/>
<reference evidence="2 3" key="1">
    <citation type="submission" date="2020-05" db="EMBL/GenBank/DDBJ databases">
        <title>Identification and distribution of gene clusters putatively required for synthesis of sphingolipid metabolism inhibitors in phylogenetically diverse species of the filamentous fungus Fusarium.</title>
        <authorList>
            <person name="Kim H.-S."/>
            <person name="Busman M."/>
            <person name="Brown D.W."/>
            <person name="Divon H."/>
            <person name="Uhlig S."/>
            <person name="Proctor R.H."/>
        </authorList>
    </citation>
    <scope>NUCLEOTIDE SEQUENCE [LARGE SCALE GENOMIC DNA]</scope>
    <source>
        <strain evidence="2 3">NRRL 13617</strain>
    </source>
</reference>
<evidence type="ECO:0000313" key="3">
    <source>
        <dbReference type="Proteomes" id="UP000582016"/>
    </source>
</evidence>
<evidence type="ECO:0000313" key="2">
    <source>
        <dbReference type="EMBL" id="KAF5563377.1"/>
    </source>
</evidence>
<keyword evidence="3" id="KW-1185">Reference proteome</keyword>
<dbReference type="AlphaFoldDB" id="A0A8H5NEP1"/>
<accession>A0A8H5NEP1</accession>
<dbReference type="PANTHER" id="PTHR35186:SF4">
    <property type="entry name" value="PRION-INHIBITION AND PROPAGATION HELO DOMAIN-CONTAINING PROTEIN"/>
    <property type="match status" value="1"/>
</dbReference>
<feature type="domain" description="DUF7580" evidence="1">
    <location>
        <begin position="318"/>
        <end position="517"/>
    </location>
</feature>
<name>A0A8H5NEP1_9HYPO</name>
<protein>
    <recommendedName>
        <fullName evidence="1">DUF7580 domain-containing protein</fullName>
    </recommendedName>
</protein>
<gene>
    <name evidence="2" type="ORF">FPHYL_5189</name>
</gene>
<dbReference type="PANTHER" id="PTHR35186">
    <property type="entry name" value="ANK_REP_REGION DOMAIN-CONTAINING PROTEIN"/>
    <property type="match status" value="1"/>
</dbReference>
<dbReference type="OrthoDB" id="3565018at2759"/>
<dbReference type="Proteomes" id="UP000582016">
    <property type="component" value="Unassembled WGS sequence"/>
</dbReference>